<dbReference type="EMBL" id="JADAKE010000021">
    <property type="protein sequence ID" value="MBF8808562.1"/>
    <property type="molecule type" value="Genomic_DNA"/>
</dbReference>
<dbReference type="AlphaFoldDB" id="A0A931FBK4"/>
<evidence type="ECO:0000313" key="2">
    <source>
        <dbReference type="EMBL" id="MBF8808562.1"/>
    </source>
</evidence>
<reference evidence="2" key="1">
    <citation type="submission" date="2020-09" db="EMBL/GenBank/DDBJ databases">
        <title>Genomic insights into the novelty and pathogenicity of a unique biofilm-forming Enterococcus sp. bacteria (Enterococcus lacertideformus) identified in reptiles.</title>
        <authorList>
            <person name="Agius J.E."/>
            <person name="Phalen D.N."/>
            <person name="Rose K."/>
            <person name="Eden J.-S."/>
        </authorList>
    </citation>
    <scope>NUCLEOTIDE SEQUENCE</scope>
    <source>
        <strain evidence="2">PHRS 0518</strain>
    </source>
</reference>
<gene>
    <name evidence="2" type="ORF">IC227_10125</name>
</gene>
<name>A0A931FBK4_9ENTE</name>
<sequence length="67" mass="8002">MHCYGYVVSYVSLIQKLFSKALLMIDRFHIVPYIGQTFLSHRIKETTSRLKHSSQNQQRTGRKLKRY</sequence>
<feature type="domain" description="Transposase IS204/IS1001/IS1096/IS1165 DDE" evidence="1">
    <location>
        <begin position="9"/>
        <end position="55"/>
    </location>
</feature>
<dbReference type="Pfam" id="PF01610">
    <property type="entry name" value="DDE_Tnp_ISL3"/>
    <property type="match status" value="1"/>
</dbReference>
<evidence type="ECO:0000313" key="3">
    <source>
        <dbReference type="Proteomes" id="UP000637757"/>
    </source>
</evidence>
<accession>A0A931FBK4</accession>
<protein>
    <submittedName>
        <fullName evidence="2">Transposase</fullName>
    </submittedName>
</protein>
<comment type="caution">
    <text evidence="2">The sequence shown here is derived from an EMBL/GenBank/DDBJ whole genome shotgun (WGS) entry which is preliminary data.</text>
</comment>
<proteinExistence type="predicted"/>
<keyword evidence="3" id="KW-1185">Reference proteome</keyword>
<dbReference type="InterPro" id="IPR002560">
    <property type="entry name" value="Transposase_DDE"/>
</dbReference>
<organism evidence="2 3">
    <name type="scientific">Enterococcus lacertideformus</name>
    <dbReference type="NCBI Taxonomy" id="2771493"/>
    <lineage>
        <taxon>Bacteria</taxon>
        <taxon>Bacillati</taxon>
        <taxon>Bacillota</taxon>
        <taxon>Bacilli</taxon>
        <taxon>Lactobacillales</taxon>
        <taxon>Enterococcaceae</taxon>
        <taxon>Enterococcus</taxon>
    </lineage>
</organism>
<dbReference type="Proteomes" id="UP000637757">
    <property type="component" value="Unassembled WGS sequence"/>
</dbReference>
<evidence type="ECO:0000259" key="1">
    <source>
        <dbReference type="Pfam" id="PF01610"/>
    </source>
</evidence>